<dbReference type="Pfam" id="PF02055">
    <property type="entry name" value="Glyco_hydro_30"/>
    <property type="match status" value="1"/>
</dbReference>
<dbReference type="EMBL" id="SEYY01023367">
    <property type="protein sequence ID" value="KAB7494900.1"/>
    <property type="molecule type" value="Genomic_DNA"/>
</dbReference>
<keyword evidence="5 6" id="KW-0378">Hydrolase</keyword>
<dbReference type="SUPFAM" id="SSF51445">
    <property type="entry name" value="(Trans)glycosidases"/>
    <property type="match status" value="1"/>
</dbReference>
<evidence type="ECO:0000256" key="4">
    <source>
        <dbReference type="ARBA" id="ARBA00022729"/>
    </source>
</evidence>
<sequence length="462" mass="53325">MILFSVFFLLCSLFVQGCYEDPTSCDERVYDRDSFVCVCDAEYCDVTGDFSIPFEGKFKRIISSRDAYRFHVIEEELKDFTNGDLKIEVNYEGEYQTILGFGGAFSDSTGINIYSLPKEAQSKLLRSYFSEEGIEYNMGRIPIGGTDFSTRPYSNDDDHEDDVELKHFALTEEDHIYKIPYIKEALSVSKDEVLLFSSIWSPPPWMKENKKHNGKGRLLRSMWDPYTNYMIRFVEEYQKHNLSLWGITTANEPSSGLENWPWNACGFTAEDMRDWIKTSLGPGLEKANMNHLKIFDDKDANKYVDGIGVHWYLDPSSDPQILNDFHESFPDKFILYTEACEGVFNDPEDKVQLGSWERAETYSSNIIEKEKEFYKQPMFYAMGHFSKFIKRGSKRLASTISGKNSENLQVAAFRLTDPNSYAFVVLNKGDKEEDVSINTRGNKFINVQLNPKSLETIVIRMF</sequence>
<evidence type="ECO:0000259" key="9">
    <source>
        <dbReference type="Pfam" id="PF17189"/>
    </source>
</evidence>
<dbReference type="PANTHER" id="PTHR11069:SF23">
    <property type="entry name" value="LYSOSOMAL ACID GLUCOSYLCERAMIDASE"/>
    <property type="match status" value="1"/>
</dbReference>
<gene>
    <name evidence="10" type="primary">gba-3_0</name>
    <name evidence="10" type="ORF">Anas_04870</name>
</gene>
<dbReference type="OrthoDB" id="2160638at2759"/>
<accession>A0A5N5SMH4</accession>
<evidence type="ECO:0000256" key="7">
    <source>
        <dbReference type="SAM" id="SignalP"/>
    </source>
</evidence>
<dbReference type="SUPFAM" id="SSF51011">
    <property type="entry name" value="Glycosyl hydrolase domain"/>
    <property type="match status" value="1"/>
</dbReference>
<reference evidence="10 11" key="1">
    <citation type="journal article" date="2019" name="PLoS Biol.">
        <title>Sex chromosomes control vertical transmission of feminizing Wolbachia symbionts in an isopod.</title>
        <authorList>
            <person name="Becking T."/>
            <person name="Chebbi M.A."/>
            <person name="Giraud I."/>
            <person name="Moumen B."/>
            <person name="Laverre T."/>
            <person name="Caubet Y."/>
            <person name="Peccoud J."/>
            <person name="Gilbert C."/>
            <person name="Cordaux R."/>
        </authorList>
    </citation>
    <scope>NUCLEOTIDE SEQUENCE [LARGE SCALE GENOMIC DNA]</scope>
    <source>
        <strain evidence="10">ANa2</strain>
        <tissue evidence="10">Whole body excluding digestive tract and cuticle</tissue>
    </source>
</reference>
<dbReference type="Pfam" id="PF17189">
    <property type="entry name" value="Glyco_hydro_30C"/>
    <property type="match status" value="1"/>
</dbReference>
<keyword evidence="6" id="KW-0443">Lipid metabolism</keyword>
<evidence type="ECO:0000256" key="5">
    <source>
        <dbReference type="ARBA" id="ARBA00022801"/>
    </source>
</evidence>
<dbReference type="Proteomes" id="UP000326759">
    <property type="component" value="Unassembled WGS sequence"/>
</dbReference>
<evidence type="ECO:0000256" key="2">
    <source>
        <dbReference type="ARBA" id="ARBA00005382"/>
    </source>
</evidence>
<feature type="chain" id="PRO_5024383553" description="Glucosylceramidase" evidence="7">
    <location>
        <begin position="18"/>
        <end position="462"/>
    </location>
</feature>
<feature type="domain" description="Glycosyl hydrolase family 30 beta sandwich" evidence="9">
    <location>
        <begin position="392"/>
        <end position="457"/>
    </location>
</feature>
<keyword evidence="6" id="KW-0326">Glycosidase</keyword>
<evidence type="ECO:0000313" key="10">
    <source>
        <dbReference type="EMBL" id="KAB7494900.1"/>
    </source>
</evidence>
<dbReference type="InterPro" id="IPR033452">
    <property type="entry name" value="GH30_C"/>
</dbReference>
<evidence type="ECO:0000256" key="3">
    <source>
        <dbReference type="ARBA" id="ARBA00012658"/>
    </source>
</evidence>
<feature type="signal peptide" evidence="7">
    <location>
        <begin position="1"/>
        <end position="17"/>
    </location>
</feature>
<dbReference type="InterPro" id="IPR017853">
    <property type="entry name" value="GH"/>
</dbReference>
<dbReference type="InterPro" id="IPR033453">
    <property type="entry name" value="Glyco_hydro_30_TIM-barrel"/>
</dbReference>
<name>A0A5N5SMH4_9CRUS</name>
<dbReference type="PRINTS" id="PR00843">
    <property type="entry name" value="GLHYDRLASE30"/>
</dbReference>
<dbReference type="GO" id="GO:0016020">
    <property type="term" value="C:membrane"/>
    <property type="evidence" value="ECO:0007669"/>
    <property type="project" value="GOC"/>
</dbReference>
<evidence type="ECO:0000256" key="1">
    <source>
        <dbReference type="ARBA" id="ARBA00001013"/>
    </source>
</evidence>
<organism evidence="10 11">
    <name type="scientific">Armadillidium nasatum</name>
    <dbReference type="NCBI Taxonomy" id="96803"/>
    <lineage>
        <taxon>Eukaryota</taxon>
        <taxon>Metazoa</taxon>
        <taxon>Ecdysozoa</taxon>
        <taxon>Arthropoda</taxon>
        <taxon>Crustacea</taxon>
        <taxon>Multicrustacea</taxon>
        <taxon>Malacostraca</taxon>
        <taxon>Eumalacostraca</taxon>
        <taxon>Peracarida</taxon>
        <taxon>Isopoda</taxon>
        <taxon>Oniscidea</taxon>
        <taxon>Crinocheta</taxon>
        <taxon>Armadillidiidae</taxon>
        <taxon>Armadillidium</taxon>
    </lineage>
</organism>
<dbReference type="GO" id="GO:0006680">
    <property type="term" value="P:glucosylceramide catabolic process"/>
    <property type="evidence" value="ECO:0007669"/>
    <property type="project" value="TreeGrafter"/>
</dbReference>
<dbReference type="InterPro" id="IPR001139">
    <property type="entry name" value="Glyco_hydro_30"/>
</dbReference>
<feature type="domain" description="Glycosyl hydrolase family 30 TIM-barrel" evidence="8">
    <location>
        <begin position="98"/>
        <end position="369"/>
    </location>
</feature>
<dbReference type="Gene3D" id="3.20.20.80">
    <property type="entry name" value="Glycosidases"/>
    <property type="match status" value="1"/>
</dbReference>
<dbReference type="AlphaFoldDB" id="A0A5N5SMH4"/>
<evidence type="ECO:0000256" key="6">
    <source>
        <dbReference type="RuleBase" id="RU361188"/>
    </source>
</evidence>
<comment type="caution">
    <text evidence="10">The sequence shown here is derived from an EMBL/GenBank/DDBJ whole genome shotgun (WGS) entry which is preliminary data.</text>
</comment>
<keyword evidence="11" id="KW-1185">Reference proteome</keyword>
<dbReference type="GO" id="GO:0004348">
    <property type="term" value="F:glucosylceramidase activity"/>
    <property type="evidence" value="ECO:0007669"/>
    <property type="project" value="UniProtKB-EC"/>
</dbReference>
<dbReference type="PANTHER" id="PTHR11069">
    <property type="entry name" value="GLUCOSYLCERAMIDASE"/>
    <property type="match status" value="1"/>
</dbReference>
<comment type="similarity">
    <text evidence="2 6">Belongs to the glycosyl hydrolase 30 family.</text>
</comment>
<dbReference type="Gene3D" id="2.60.40.1180">
    <property type="entry name" value="Golgi alpha-mannosidase II"/>
    <property type="match status" value="1"/>
</dbReference>
<dbReference type="InterPro" id="IPR013780">
    <property type="entry name" value="Glyco_hydro_b"/>
</dbReference>
<dbReference type="EC" id="3.2.1.45" evidence="3 6"/>
<keyword evidence="4 7" id="KW-0732">Signal</keyword>
<keyword evidence="6" id="KW-0746">Sphingolipid metabolism</keyword>
<proteinExistence type="inferred from homology"/>
<comment type="catalytic activity">
    <reaction evidence="1">
        <text>a beta-D-glucosyl-(1&lt;-&gt;1')-N-acylsphing-4-enine + H2O = an N-acylsphing-4-enine + D-glucose</text>
        <dbReference type="Rhea" id="RHEA:13269"/>
        <dbReference type="ChEBI" id="CHEBI:4167"/>
        <dbReference type="ChEBI" id="CHEBI:15377"/>
        <dbReference type="ChEBI" id="CHEBI:22801"/>
        <dbReference type="ChEBI" id="CHEBI:52639"/>
        <dbReference type="EC" id="3.2.1.45"/>
    </reaction>
    <physiologicalReaction direction="left-to-right" evidence="1">
        <dbReference type="Rhea" id="RHEA:13270"/>
    </physiologicalReaction>
</comment>
<evidence type="ECO:0000313" key="11">
    <source>
        <dbReference type="Proteomes" id="UP000326759"/>
    </source>
</evidence>
<protein>
    <recommendedName>
        <fullName evidence="3 6">Glucosylceramidase</fullName>
        <ecNumber evidence="3 6">3.2.1.45</ecNumber>
    </recommendedName>
</protein>
<evidence type="ECO:0000259" key="8">
    <source>
        <dbReference type="Pfam" id="PF02055"/>
    </source>
</evidence>